<evidence type="ECO:0000313" key="2">
    <source>
        <dbReference type="Proteomes" id="UP000094487"/>
    </source>
</evidence>
<dbReference type="EMBL" id="MDDS01000006">
    <property type="protein sequence ID" value="ODP39358.1"/>
    <property type="molecule type" value="Genomic_DNA"/>
</dbReference>
<comment type="caution">
    <text evidence="1">The sequence shown here is derived from an EMBL/GenBank/DDBJ whole genome shotgun (WGS) entry which is preliminary data.</text>
</comment>
<evidence type="ECO:0000313" key="1">
    <source>
        <dbReference type="EMBL" id="ODP39358.1"/>
    </source>
</evidence>
<keyword evidence="2" id="KW-1185">Reference proteome</keyword>
<name>A0A1E3M071_9SPHN</name>
<accession>A0A1E3M071</accession>
<proteinExistence type="predicted"/>
<sequence>MALGFSGAGSAQLLSRPEGEFRTFIGRLEYDPARSCYKPTRPYSDDSYARQAYIDQAKRHMECLNAATENDLKYAEKAILAGHKKAVDEFLDEVRRGY</sequence>
<protein>
    <submittedName>
        <fullName evidence="1">Uncharacterized protein</fullName>
    </submittedName>
</protein>
<dbReference type="Proteomes" id="UP000094487">
    <property type="component" value="Unassembled WGS sequence"/>
</dbReference>
<reference evidence="1 2" key="1">
    <citation type="submission" date="2016-08" db="EMBL/GenBank/DDBJ databases">
        <title>Draft genome of the agarase producing Sphingomonas sp. MCT13.</title>
        <authorList>
            <person name="D'Andrea M.M."/>
            <person name="Rossolini G.M."/>
            <person name="Thaller M.C."/>
        </authorList>
    </citation>
    <scope>NUCLEOTIDE SEQUENCE [LARGE SCALE GENOMIC DNA]</scope>
    <source>
        <strain evidence="1 2">MCT13</strain>
    </source>
</reference>
<organism evidence="1 2">
    <name type="scientific">Sphingomonas turrisvirgatae</name>
    <dbReference type="NCBI Taxonomy" id="1888892"/>
    <lineage>
        <taxon>Bacteria</taxon>
        <taxon>Pseudomonadati</taxon>
        <taxon>Pseudomonadota</taxon>
        <taxon>Alphaproteobacteria</taxon>
        <taxon>Sphingomonadales</taxon>
        <taxon>Sphingomonadaceae</taxon>
        <taxon>Sphingomonas</taxon>
    </lineage>
</organism>
<gene>
    <name evidence="1" type="ORF">BFL28_11155</name>
</gene>
<dbReference type="AlphaFoldDB" id="A0A1E3M071"/>